<comment type="similarity">
    <text evidence="4">Belongs to the AAA ATPase family.</text>
</comment>
<dbReference type="InterPro" id="IPR027417">
    <property type="entry name" value="P-loop_NTPase"/>
</dbReference>
<feature type="domain" description="AAA+ ATPase" evidence="7">
    <location>
        <begin position="222"/>
        <end position="396"/>
    </location>
</feature>
<evidence type="ECO:0000313" key="9">
    <source>
        <dbReference type="Proteomes" id="UP001597036"/>
    </source>
</evidence>
<dbReference type="PANTHER" id="PTHR23077">
    <property type="entry name" value="AAA-FAMILY ATPASE"/>
    <property type="match status" value="1"/>
</dbReference>
<feature type="compositionally biased region" description="Polar residues" evidence="6">
    <location>
        <begin position="255"/>
        <end position="268"/>
    </location>
</feature>
<dbReference type="Proteomes" id="UP001597036">
    <property type="component" value="Unassembled WGS sequence"/>
</dbReference>
<dbReference type="Pfam" id="PF16450">
    <property type="entry name" value="Prot_ATP_ID_OB_C"/>
    <property type="match status" value="1"/>
</dbReference>
<name>A0ABW2Y8Z4_9BIFI</name>
<dbReference type="GO" id="GO:0036402">
    <property type="term" value="F:proteasome-activating activity"/>
    <property type="evidence" value="ECO:0007669"/>
    <property type="project" value="UniProtKB-EC"/>
</dbReference>
<keyword evidence="3 5" id="KW-0175">Coiled coil</keyword>
<accession>A0ABW2Y8Z4</accession>
<comment type="caution">
    <text evidence="8">The sequence shown here is derived from an EMBL/GenBank/DDBJ whole genome shotgun (WGS) entry which is preliminary data.</text>
</comment>
<gene>
    <name evidence="8" type="primary">arc</name>
    <name evidence="8" type="ORF">ACFQY8_06020</name>
</gene>
<keyword evidence="8" id="KW-0413">Isomerase</keyword>
<evidence type="ECO:0000256" key="3">
    <source>
        <dbReference type="ARBA" id="ARBA00023054"/>
    </source>
</evidence>
<dbReference type="EC" id="5.6.1.5" evidence="8"/>
<organism evidence="8 9">
    <name type="scientific">Alloscardovia venturai</name>
    <dbReference type="NCBI Taxonomy" id="1769421"/>
    <lineage>
        <taxon>Bacteria</taxon>
        <taxon>Bacillati</taxon>
        <taxon>Actinomycetota</taxon>
        <taxon>Actinomycetes</taxon>
        <taxon>Bifidobacteriales</taxon>
        <taxon>Bifidobacteriaceae</taxon>
        <taxon>Alloscardovia</taxon>
    </lineage>
</organism>
<proteinExistence type="inferred from homology"/>
<dbReference type="InterPro" id="IPR022482">
    <property type="entry name" value="Proteasome_ATPase"/>
</dbReference>
<evidence type="ECO:0000256" key="1">
    <source>
        <dbReference type="ARBA" id="ARBA00022741"/>
    </source>
</evidence>
<dbReference type="GO" id="GO:0000502">
    <property type="term" value="C:proteasome complex"/>
    <property type="evidence" value="ECO:0007669"/>
    <property type="project" value="UniProtKB-KW"/>
</dbReference>
<evidence type="ECO:0000313" key="8">
    <source>
        <dbReference type="EMBL" id="MFD0705298.1"/>
    </source>
</evidence>
<dbReference type="NCBIfam" id="TIGR03689">
    <property type="entry name" value="pup_AAA"/>
    <property type="match status" value="1"/>
</dbReference>
<dbReference type="Pfam" id="PF17758">
    <property type="entry name" value="Prot_ATP_ID_OB_N"/>
    <property type="match status" value="1"/>
</dbReference>
<evidence type="ECO:0000256" key="2">
    <source>
        <dbReference type="ARBA" id="ARBA00022840"/>
    </source>
</evidence>
<dbReference type="RefSeq" id="WP_377938990.1">
    <property type="nucleotide sequence ID" value="NZ_JBHTHQ010000021.1"/>
</dbReference>
<keyword evidence="8" id="KW-0647">Proteasome</keyword>
<dbReference type="Gene3D" id="1.10.8.60">
    <property type="match status" value="1"/>
</dbReference>
<dbReference type="InterPro" id="IPR003960">
    <property type="entry name" value="ATPase_AAA_CS"/>
</dbReference>
<dbReference type="Pfam" id="PF00004">
    <property type="entry name" value="AAA"/>
    <property type="match status" value="1"/>
</dbReference>
<sequence>MTDSDDIQQLDRLRARNHALAQALKKATEQLREAQHTMSSLANPPLTRAIFLRIDSDRVVDGFHHVSVKVVMNHRHMIVTVSPHVNVNTLRAGQNVLLDEQMRVVRTGDYPSTGHVATVKQILQGQRILITDASGNQTIVRPAHRAVNHDIEVDDAVLVDDDGLFALDVLESHKAQELVIEEYPDISFDDIGGLDEQIEQIRDTIELPFLHRDLYEFYGLHAAKGIVLYGPPGNGKTMLAKAIAHSLVSHDSRSASRTLNNASRSNSSDAKDSRKDTGVVSGAFLSVRGPEVLSKYVGEAERMIRMAFARARQIASEDKPVVIFIDEMDSLLRTRGTGVSSDMETTIVPQFLAELDGMEDLKNVVVIGASNRLDMIDPAVLRPGRLDIKISIGAPTKTQAVAILQRYMNDHIAQGNVHQLIDTIVDVIFDPRKVIATVHTQRGEKTLCMSDMISGARLKSIVDRAKMMAVKKSLKNGDGHRLLDSGNVSIALLNEQLLTDAVRAEFDDIYAMCAQLPLPSWPLVIDFGATHVLSVTMHPLEDTKKTL</sequence>
<keyword evidence="9" id="KW-1185">Reference proteome</keyword>
<dbReference type="SMART" id="SM00382">
    <property type="entry name" value="AAA"/>
    <property type="match status" value="1"/>
</dbReference>
<dbReference type="InterPro" id="IPR003593">
    <property type="entry name" value="AAA+_ATPase"/>
</dbReference>
<keyword evidence="1 4" id="KW-0547">Nucleotide-binding</keyword>
<feature type="coiled-coil region" evidence="5">
    <location>
        <begin position="10"/>
        <end position="37"/>
    </location>
</feature>
<reference evidence="9" key="1">
    <citation type="journal article" date="2019" name="Int. J. Syst. Evol. Microbiol.">
        <title>The Global Catalogue of Microorganisms (GCM) 10K type strain sequencing project: providing services to taxonomists for standard genome sequencing and annotation.</title>
        <authorList>
            <consortium name="The Broad Institute Genomics Platform"/>
            <consortium name="The Broad Institute Genome Sequencing Center for Infectious Disease"/>
            <person name="Wu L."/>
            <person name="Ma J."/>
        </authorList>
    </citation>
    <scope>NUCLEOTIDE SEQUENCE [LARGE SCALE GENOMIC DNA]</scope>
    <source>
        <strain evidence="9">CCM 8604</strain>
    </source>
</reference>
<evidence type="ECO:0000256" key="6">
    <source>
        <dbReference type="SAM" id="MobiDB-lite"/>
    </source>
</evidence>
<dbReference type="PROSITE" id="PS00674">
    <property type="entry name" value="AAA"/>
    <property type="match status" value="1"/>
</dbReference>
<evidence type="ECO:0000256" key="4">
    <source>
        <dbReference type="RuleBase" id="RU003651"/>
    </source>
</evidence>
<evidence type="ECO:0000256" key="5">
    <source>
        <dbReference type="SAM" id="Coils"/>
    </source>
</evidence>
<dbReference type="InterPro" id="IPR041626">
    <property type="entry name" value="Prot_ATP_ID_OB_N"/>
</dbReference>
<dbReference type="EMBL" id="JBHTHQ010000021">
    <property type="protein sequence ID" value="MFD0705298.1"/>
    <property type="molecule type" value="Genomic_DNA"/>
</dbReference>
<keyword evidence="2 4" id="KW-0067">ATP-binding</keyword>
<evidence type="ECO:0000259" key="7">
    <source>
        <dbReference type="SMART" id="SM00382"/>
    </source>
</evidence>
<dbReference type="InterPro" id="IPR003959">
    <property type="entry name" value="ATPase_AAA_core"/>
</dbReference>
<dbReference type="InterPro" id="IPR032501">
    <property type="entry name" value="Prot_ATP_ID_OB_2nd"/>
</dbReference>
<feature type="region of interest" description="Disordered" evidence="6">
    <location>
        <begin position="254"/>
        <end position="276"/>
    </location>
</feature>
<dbReference type="InterPro" id="IPR050168">
    <property type="entry name" value="AAA_ATPase_domain"/>
</dbReference>
<dbReference type="Gene3D" id="3.40.50.300">
    <property type="entry name" value="P-loop containing nucleotide triphosphate hydrolases"/>
    <property type="match status" value="1"/>
</dbReference>
<dbReference type="SUPFAM" id="SSF52540">
    <property type="entry name" value="P-loop containing nucleoside triphosphate hydrolases"/>
    <property type="match status" value="1"/>
</dbReference>
<dbReference type="PANTHER" id="PTHR23077:SF144">
    <property type="entry name" value="PROTEASOME-ASSOCIATED ATPASE"/>
    <property type="match status" value="1"/>
</dbReference>
<dbReference type="Gene3D" id="2.40.50.140">
    <property type="entry name" value="Nucleic acid-binding proteins"/>
    <property type="match status" value="2"/>
</dbReference>
<dbReference type="InterPro" id="IPR012340">
    <property type="entry name" value="NA-bd_OB-fold"/>
</dbReference>
<protein>
    <submittedName>
        <fullName evidence="8">Proteasome ATPase</fullName>
        <ecNumber evidence="8">5.6.1.5</ecNumber>
    </submittedName>
</protein>